<sequence>MKLLFLRTDFVGAQRVGGSFSHVKGFLHGMRELGVEVITAAAAPVADEGYKFYPIEYNPFYSNLPEVASIAHNQTLRRKLPKILEREKPDAIYQRHSEFVYVPSQIAAAYGIPLLLEVNGIETWVKKNWGLLIFRGLLAQSEQVQFQAATAMFVVSNVLKQELLRQFDLPPEKIHVNPNGVDVEEFSDTIDANAFFQTLPKELQERWRGKFLCGFVGTFGEWHGVEVLAKAVKPTVERNSRVHFLLIGDGKLRSSVEEILKADGVQEHVTMLGLVPHSLVPKYLSLCEVLLSPHTHNPDGTVFFGSPTKLFEYMGMGKAIIAAGVGQIGEVIHHECNGLLMRERDHIDLAEKIVYLAERPDLRERLGQAARRDAVEKFAWKENARRVLEVCQKLLKKPKSE</sequence>
<feature type="domain" description="Glycosyltransferase subfamily 4-like N-terminal" evidence="1">
    <location>
        <begin position="16"/>
        <end position="184"/>
    </location>
</feature>
<dbReference type="PANTHER" id="PTHR45947:SF3">
    <property type="entry name" value="SULFOQUINOVOSYL TRANSFERASE SQD2"/>
    <property type="match status" value="1"/>
</dbReference>
<dbReference type="SUPFAM" id="SSF53756">
    <property type="entry name" value="UDP-Glycosyltransferase/glycogen phosphorylase"/>
    <property type="match status" value="1"/>
</dbReference>
<dbReference type="AlphaFoldDB" id="A0A395LWU1"/>
<dbReference type="Proteomes" id="UP000266389">
    <property type="component" value="Unassembled WGS sequence"/>
</dbReference>
<dbReference type="PANTHER" id="PTHR45947">
    <property type="entry name" value="SULFOQUINOVOSYL TRANSFERASE SQD2"/>
    <property type="match status" value="1"/>
</dbReference>
<accession>A0A395LWU1</accession>
<proteinExistence type="predicted"/>
<keyword evidence="2" id="KW-0808">Transferase</keyword>
<dbReference type="Pfam" id="PF13439">
    <property type="entry name" value="Glyco_transf_4"/>
    <property type="match status" value="1"/>
</dbReference>
<dbReference type="InterPro" id="IPR050194">
    <property type="entry name" value="Glycosyltransferase_grp1"/>
</dbReference>
<name>A0A395LWU1_9BACT</name>
<dbReference type="InterPro" id="IPR028098">
    <property type="entry name" value="Glyco_trans_4-like_N"/>
</dbReference>
<evidence type="ECO:0000313" key="3">
    <source>
        <dbReference type="Proteomes" id="UP000266389"/>
    </source>
</evidence>
<dbReference type="Pfam" id="PF13692">
    <property type="entry name" value="Glyco_trans_1_4"/>
    <property type="match status" value="1"/>
</dbReference>
<organism evidence="2 3">
    <name type="scientific">Candidatus Thermochlorobacter aerophilus</name>
    <dbReference type="NCBI Taxonomy" id="1868324"/>
    <lineage>
        <taxon>Bacteria</taxon>
        <taxon>Pseudomonadati</taxon>
        <taxon>Chlorobiota</taxon>
        <taxon>Chlorobiia</taxon>
        <taxon>Chlorobiales</taxon>
        <taxon>Candidatus Thermochlorobacteriaceae</taxon>
        <taxon>Candidatus Thermochlorobacter</taxon>
    </lineage>
</organism>
<evidence type="ECO:0000259" key="1">
    <source>
        <dbReference type="Pfam" id="PF13439"/>
    </source>
</evidence>
<dbReference type="Gene3D" id="3.40.50.2000">
    <property type="entry name" value="Glycogen Phosphorylase B"/>
    <property type="match status" value="2"/>
</dbReference>
<evidence type="ECO:0000313" key="2">
    <source>
        <dbReference type="EMBL" id="RFM23082.1"/>
    </source>
</evidence>
<dbReference type="CDD" id="cd03801">
    <property type="entry name" value="GT4_PimA-like"/>
    <property type="match status" value="1"/>
</dbReference>
<gene>
    <name evidence="2" type="ORF">D0433_12475</name>
</gene>
<reference evidence="2 3" key="1">
    <citation type="journal article" date="2011" name="ISME J.">
        <title>Community ecology of hot spring cyanobacterial mats: predominant populations and their functional potential.</title>
        <authorList>
            <person name="Klatt C.G."/>
            <person name="Wood J.M."/>
            <person name="Rusch D.B."/>
            <person name="Bateson M.M."/>
            <person name="Hamamura N."/>
            <person name="Heidelberg J.F."/>
            <person name="Grossman A.R."/>
            <person name="Bhaya D."/>
            <person name="Cohan F.M."/>
            <person name="Kuhl M."/>
            <person name="Bryant D.A."/>
            <person name="Ward D.M."/>
        </authorList>
    </citation>
    <scope>NUCLEOTIDE SEQUENCE [LARGE SCALE GENOMIC DNA]</scope>
    <source>
        <strain evidence="2">OS</strain>
    </source>
</reference>
<dbReference type="EMBL" id="PHFL01000070">
    <property type="protein sequence ID" value="RFM23082.1"/>
    <property type="molecule type" value="Genomic_DNA"/>
</dbReference>
<comment type="caution">
    <text evidence="2">The sequence shown here is derived from an EMBL/GenBank/DDBJ whole genome shotgun (WGS) entry which is preliminary data.</text>
</comment>
<dbReference type="GO" id="GO:0016757">
    <property type="term" value="F:glycosyltransferase activity"/>
    <property type="evidence" value="ECO:0007669"/>
    <property type="project" value="UniProtKB-ARBA"/>
</dbReference>
<protein>
    <submittedName>
        <fullName evidence="2">Glycosyltransferase family 1 protein</fullName>
    </submittedName>
</protein>